<evidence type="ECO:0000256" key="1">
    <source>
        <dbReference type="ARBA" id="ARBA00000085"/>
    </source>
</evidence>
<keyword evidence="3" id="KW-0597">Phosphoprotein</keyword>
<name>A0A0F9EPA7_9ZZZZ</name>
<evidence type="ECO:0000259" key="8">
    <source>
        <dbReference type="PROSITE" id="PS50113"/>
    </source>
</evidence>
<feature type="domain" description="PAS" evidence="7">
    <location>
        <begin position="93"/>
        <end position="134"/>
    </location>
</feature>
<comment type="catalytic activity">
    <reaction evidence="1">
        <text>ATP + protein L-histidine = ADP + protein N-phospho-L-histidine.</text>
        <dbReference type="EC" id="2.7.13.3"/>
    </reaction>
</comment>
<dbReference type="InterPro" id="IPR001610">
    <property type="entry name" value="PAC"/>
</dbReference>
<dbReference type="Pfam" id="PF00989">
    <property type="entry name" value="PAS"/>
    <property type="match status" value="1"/>
</dbReference>
<dbReference type="Gene3D" id="3.30.450.20">
    <property type="entry name" value="PAS domain"/>
    <property type="match status" value="4"/>
</dbReference>
<dbReference type="GO" id="GO:0006355">
    <property type="term" value="P:regulation of DNA-templated transcription"/>
    <property type="evidence" value="ECO:0007669"/>
    <property type="project" value="InterPro"/>
</dbReference>
<protein>
    <recommendedName>
        <fullName evidence="2">histidine kinase</fullName>
        <ecNumber evidence="2">2.7.13.3</ecNumber>
    </recommendedName>
</protein>
<dbReference type="PANTHER" id="PTHR43304">
    <property type="entry name" value="PHYTOCHROME-LIKE PROTEIN CPH1"/>
    <property type="match status" value="1"/>
</dbReference>
<dbReference type="GO" id="GO:0004673">
    <property type="term" value="F:protein histidine kinase activity"/>
    <property type="evidence" value="ECO:0007669"/>
    <property type="project" value="UniProtKB-EC"/>
</dbReference>
<dbReference type="PROSITE" id="PS50112">
    <property type="entry name" value="PAS"/>
    <property type="match status" value="3"/>
</dbReference>
<proteinExistence type="predicted"/>
<accession>A0A0F9EPA7</accession>
<evidence type="ECO:0000256" key="5">
    <source>
        <dbReference type="ARBA" id="ARBA00022777"/>
    </source>
</evidence>
<reference evidence="9" key="1">
    <citation type="journal article" date="2015" name="Nature">
        <title>Complex archaea that bridge the gap between prokaryotes and eukaryotes.</title>
        <authorList>
            <person name="Spang A."/>
            <person name="Saw J.H."/>
            <person name="Jorgensen S.L."/>
            <person name="Zaremba-Niedzwiedzka K."/>
            <person name="Martijn J."/>
            <person name="Lind A.E."/>
            <person name="van Eijk R."/>
            <person name="Schleper C."/>
            <person name="Guy L."/>
            <person name="Ettema T.J."/>
        </authorList>
    </citation>
    <scope>NUCLEOTIDE SEQUENCE</scope>
</reference>
<gene>
    <name evidence="9" type="ORF">LCGC14_2050520</name>
</gene>
<dbReference type="PROSITE" id="PS50113">
    <property type="entry name" value="PAC"/>
    <property type="match status" value="4"/>
</dbReference>
<evidence type="ECO:0000313" key="9">
    <source>
        <dbReference type="EMBL" id="KKL75874.1"/>
    </source>
</evidence>
<dbReference type="NCBIfam" id="TIGR00229">
    <property type="entry name" value="sensory_box"/>
    <property type="match status" value="3"/>
</dbReference>
<feature type="domain" description="PAS" evidence="7">
    <location>
        <begin position="329"/>
        <end position="382"/>
    </location>
</feature>
<feature type="non-terminal residue" evidence="9">
    <location>
        <position position="486"/>
    </location>
</feature>
<feature type="coiled-coil region" evidence="6">
    <location>
        <begin position="38"/>
        <end position="76"/>
    </location>
</feature>
<dbReference type="EC" id="2.7.13.3" evidence="2"/>
<evidence type="ECO:0000256" key="3">
    <source>
        <dbReference type="ARBA" id="ARBA00022553"/>
    </source>
</evidence>
<evidence type="ECO:0000256" key="6">
    <source>
        <dbReference type="SAM" id="Coils"/>
    </source>
</evidence>
<dbReference type="AlphaFoldDB" id="A0A0F9EPA7"/>
<keyword evidence="5" id="KW-0418">Kinase</keyword>
<dbReference type="PANTHER" id="PTHR43304:SF1">
    <property type="entry name" value="PAC DOMAIN-CONTAINING PROTEIN"/>
    <property type="match status" value="1"/>
</dbReference>
<keyword evidence="6" id="KW-0175">Coiled coil</keyword>
<feature type="domain" description="PAC" evidence="8">
    <location>
        <begin position="404"/>
        <end position="456"/>
    </location>
</feature>
<dbReference type="SUPFAM" id="SSF55785">
    <property type="entry name" value="PYP-like sensor domain (PAS domain)"/>
    <property type="match status" value="3"/>
</dbReference>
<dbReference type="CDD" id="cd00130">
    <property type="entry name" value="PAS"/>
    <property type="match status" value="3"/>
</dbReference>
<feature type="domain" description="PAC" evidence="8">
    <location>
        <begin position="1"/>
        <end position="47"/>
    </location>
</feature>
<evidence type="ECO:0000256" key="2">
    <source>
        <dbReference type="ARBA" id="ARBA00012438"/>
    </source>
</evidence>
<dbReference type="Pfam" id="PF13426">
    <property type="entry name" value="PAS_9"/>
    <property type="match status" value="2"/>
</dbReference>
<organism evidence="9">
    <name type="scientific">marine sediment metagenome</name>
    <dbReference type="NCBI Taxonomy" id="412755"/>
    <lineage>
        <taxon>unclassified sequences</taxon>
        <taxon>metagenomes</taxon>
        <taxon>ecological metagenomes</taxon>
    </lineage>
</organism>
<feature type="domain" description="PAC" evidence="8">
    <location>
        <begin position="276"/>
        <end position="328"/>
    </location>
</feature>
<dbReference type="InterPro" id="IPR000700">
    <property type="entry name" value="PAS-assoc_C"/>
</dbReference>
<dbReference type="InterPro" id="IPR035965">
    <property type="entry name" value="PAS-like_dom_sf"/>
</dbReference>
<feature type="domain" description="PAC" evidence="8">
    <location>
        <begin position="150"/>
        <end position="200"/>
    </location>
</feature>
<comment type="caution">
    <text evidence="9">The sequence shown here is derived from an EMBL/GenBank/DDBJ whole genome shotgun (WGS) entry which is preliminary data.</text>
</comment>
<feature type="domain" description="PAS" evidence="7">
    <location>
        <begin position="201"/>
        <end position="271"/>
    </location>
</feature>
<evidence type="ECO:0000259" key="7">
    <source>
        <dbReference type="PROSITE" id="PS50112"/>
    </source>
</evidence>
<sequence>MVTQSGKTPFIEGLVDLRYDSEGIKVGFFGLIRDITERKIAEHKLEESEKKLKILNKELEQRIEERTQELKESEEIFRSIAEQSLVGICIIQDNLIKYANQQCANMWGYTIEELKGWEPGEFVKLIHPEYREMVFGQSVKKQKGLSNVINQYQFRAAKKTGESFWVEIISNSILYKGKTAVLIMVIDSTEKKEAEQKLRESEKKYREILENIKEGYFEVDLNGNYTLVNDYFCKILGYTREELLGSNFRGIFDEKRSKEISKLYNQLYKNEISSPLVYERSSSLQSVETLYIETLADMKYDSEGNKVGFFGLIRDISERKEAEQKLKESEKKYREILENIKEGYFENDLKGNYTFVNNHLCKILGYSKEEILGMSYNFFYDDKISKDVYELYNQLFKNKISAPLVYENQLLTQSGKIMYYEALADVKYDSEGNKVGFFGLLRDITERKKSEQKLKETELNLRERVKELISLYELSKLVITSDISLE</sequence>
<keyword evidence="4" id="KW-0808">Transferase</keyword>
<dbReference type="SMART" id="SM00086">
    <property type="entry name" value="PAC"/>
    <property type="match status" value="3"/>
</dbReference>
<evidence type="ECO:0000256" key="4">
    <source>
        <dbReference type="ARBA" id="ARBA00022679"/>
    </source>
</evidence>
<dbReference type="SMART" id="SM00091">
    <property type="entry name" value="PAS"/>
    <property type="match status" value="3"/>
</dbReference>
<dbReference type="InterPro" id="IPR052162">
    <property type="entry name" value="Sensor_kinase/Photoreceptor"/>
</dbReference>
<feature type="coiled-coil region" evidence="6">
    <location>
        <begin position="184"/>
        <end position="211"/>
    </location>
</feature>
<dbReference type="InterPro" id="IPR013767">
    <property type="entry name" value="PAS_fold"/>
</dbReference>
<feature type="coiled-coil region" evidence="6">
    <location>
        <begin position="312"/>
        <end position="339"/>
    </location>
</feature>
<dbReference type="InterPro" id="IPR000014">
    <property type="entry name" value="PAS"/>
</dbReference>
<dbReference type="EMBL" id="LAZR01024226">
    <property type="protein sequence ID" value="KKL75874.1"/>
    <property type="molecule type" value="Genomic_DNA"/>
</dbReference>